<name>A0A0F6IKW1_LEPIR</name>
<sequence length="39" mass="4604">MLLNRFRIDSIEPMLIDALSQHLRGLNFLEISKIFFVIV</sequence>
<dbReference type="AlphaFoldDB" id="A0A0F6IKW1"/>
<evidence type="ECO:0000313" key="1">
    <source>
        <dbReference type="EMBL" id="EMJ38686.1"/>
    </source>
</evidence>
<comment type="caution">
    <text evidence="1">The sequence shown here is derived from an EMBL/GenBank/DDBJ whole genome shotgun (WGS) entry which is preliminary data.</text>
</comment>
<evidence type="ECO:0000313" key="2">
    <source>
        <dbReference type="Proteomes" id="UP000012164"/>
    </source>
</evidence>
<organism evidence="1 2">
    <name type="scientific">Leptospira interrogans str. FPW1039</name>
    <dbReference type="NCBI Taxonomy" id="1193040"/>
    <lineage>
        <taxon>Bacteria</taxon>
        <taxon>Pseudomonadati</taxon>
        <taxon>Spirochaetota</taxon>
        <taxon>Spirochaetia</taxon>
        <taxon>Leptospirales</taxon>
        <taxon>Leptospiraceae</taxon>
        <taxon>Leptospira</taxon>
    </lineage>
</organism>
<dbReference type="EMBL" id="AKWR02000015">
    <property type="protein sequence ID" value="EMJ38686.1"/>
    <property type="molecule type" value="Genomic_DNA"/>
</dbReference>
<dbReference type="Proteomes" id="UP000012164">
    <property type="component" value="Unassembled WGS sequence"/>
</dbReference>
<proteinExistence type="predicted"/>
<protein>
    <submittedName>
        <fullName evidence="1">Uncharacterized protein</fullName>
    </submittedName>
</protein>
<accession>A0A0F6IKW1</accession>
<reference evidence="1 2" key="1">
    <citation type="submission" date="2013-01" db="EMBL/GenBank/DDBJ databases">
        <authorList>
            <person name="Harkins D.M."/>
            <person name="Durkin A.S."/>
            <person name="Brinkac L.M."/>
            <person name="Haft D.H."/>
            <person name="Selengut J.D."/>
            <person name="Sanka R."/>
            <person name="DePew J."/>
            <person name="Purushe J."/>
            <person name="Peacock S.J."/>
            <person name="Thaipadungpanit J."/>
            <person name="Wuthiekanun V.W."/>
            <person name="Day N.P."/>
            <person name="Vinetz J.M."/>
            <person name="Sutton G.G."/>
            <person name="Nierman W.C."/>
            <person name="Fouts D.E."/>
        </authorList>
    </citation>
    <scope>NUCLEOTIDE SEQUENCE [LARGE SCALE GENOMIC DNA]</scope>
    <source>
        <strain evidence="1 2">FPW1039</strain>
    </source>
</reference>
<gene>
    <name evidence="1" type="ORF">LEP1GSC079_2406</name>
</gene>